<dbReference type="Gene3D" id="2.30.30.40">
    <property type="entry name" value="SH3 Domains"/>
    <property type="match status" value="1"/>
</dbReference>
<reference evidence="2 3" key="1">
    <citation type="submission" date="2018-06" db="EMBL/GenBank/DDBJ databases">
        <title>Genomic Encyclopedia of Type Strains, Phase IV (KMG-IV): sequencing the most valuable type-strain genomes for metagenomic binning, comparative biology and taxonomic classification.</title>
        <authorList>
            <person name="Goeker M."/>
        </authorList>
    </citation>
    <scope>NUCLEOTIDE SEQUENCE [LARGE SCALE GENOMIC DNA]</scope>
    <source>
        <strain evidence="2 3">DSM 22112</strain>
    </source>
</reference>
<dbReference type="PROSITE" id="PS50851">
    <property type="entry name" value="CHEW"/>
    <property type="match status" value="1"/>
</dbReference>
<gene>
    <name evidence="2" type="ORF">DES36_101185</name>
</gene>
<dbReference type="EMBL" id="QNRX01000001">
    <property type="protein sequence ID" value="RBP70130.1"/>
    <property type="molecule type" value="Genomic_DNA"/>
</dbReference>
<protein>
    <submittedName>
        <fullName evidence="2">Purine-binding chemotaxis protein CheW</fullName>
    </submittedName>
</protein>
<dbReference type="SUPFAM" id="SSF50341">
    <property type="entry name" value="CheW-like"/>
    <property type="match status" value="1"/>
</dbReference>
<keyword evidence="3" id="KW-1185">Reference proteome</keyword>
<name>A0A366IH25_9FIRM</name>
<sequence length="134" mass="15244">MQIIVFTLNDKYYAINTEHVEEISRNIPSTRVPSAPYWIEGLINLRGNVVSLVNLCKLLRKEDDRCYNNIILINDEDEKVGLLVKDVIEVIEIEADNIERVHTQVVDGIVGIIQLNEYIVNIIDIGILLAENEG</sequence>
<dbReference type="SMART" id="SM00260">
    <property type="entry name" value="CheW"/>
    <property type="match status" value="1"/>
</dbReference>
<dbReference type="AlphaFoldDB" id="A0A366IH25"/>
<evidence type="ECO:0000313" key="3">
    <source>
        <dbReference type="Proteomes" id="UP000253490"/>
    </source>
</evidence>
<dbReference type="InterPro" id="IPR002545">
    <property type="entry name" value="CheW-lke_dom"/>
</dbReference>
<dbReference type="GO" id="GO:0007165">
    <property type="term" value="P:signal transduction"/>
    <property type="evidence" value="ECO:0007669"/>
    <property type="project" value="InterPro"/>
</dbReference>
<evidence type="ECO:0000313" key="2">
    <source>
        <dbReference type="EMBL" id="RBP70130.1"/>
    </source>
</evidence>
<dbReference type="GO" id="GO:0006935">
    <property type="term" value="P:chemotaxis"/>
    <property type="evidence" value="ECO:0007669"/>
    <property type="project" value="InterPro"/>
</dbReference>
<organism evidence="2 3">
    <name type="scientific">Alkalibaculum bacchi</name>
    <dbReference type="NCBI Taxonomy" id="645887"/>
    <lineage>
        <taxon>Bacteria</taxon>
        <taxon>Bacillati</taxon>
        <taxon>Bacillota</taxon>
        <taxon>Clostridia</taxon>
        <taxon>Eubacteriales</taxon>
        <taxon>Eubacteriaceae</taxon>
        <taxon>Alkalibaculum</taxon>
    </lineage>
</organism>
<dbReference type="RefSeq" id="WP_170128124.1">
    <property type="nucleotide sequence ID" value="NZ_QNRX01000001.1"/>
</dbReference>
<proteinExistence type="predicted"/>
<dbReference type="Proteomes" id="UP000253490">
    <property type="component" value="Unassembled WGS sequence"/>
</dbReference>
<dbReference type="Pfam" id="PF01584">
    <property type="entry name" value="CheW"/>
    <property type="match status" value="1"/>
</dbReference>
<comment type="caution">
    <text evidence="2">The sequence shown here is derived from an EMBL/GenBank/DDBJ whole genome shotgun (WGS) entry which is preliminary data.</text>
</comment>
<dbReference type="InterPro" id="IPR039315">
    <property type="entry name" value="CheW"/>
</dbReference>
<dbReference type="PANTHER" id="PTHR22617:SF23">
    <property type="entry name" value="CHEMOTAXIS PROTEIN CHEW"/>
    <property type="match status" value="1"/>
</dbReference>
<dbReference type="InterPro" id="IPR036061">
    <property type="entry name" value="CheW-like_dom_sf"/>
</dbReference>
<dbReference type="Gene3D" id="2.40.50.180">
    <property type="entry name" value="CheA-289, Domain 4"/>
    <property type="match status" value="1"/>
</dbReference>
<dbReference type="GO" id="GO:0005829">
    <property type="term" value="C:cytosol"/>
    <property type="evidence" value="ECO:0007669"/>
    <property type="project" value="TreeGrafter"/>
</dbReference>
<dbReference type="PANTHER" id="PTHR22617">
    <property type="entry name" value="CHEMOTAXIS SENSOR HISTIDINE KINASE-RELATED"/>
    <property type="match status" value="1"/>
</dbReference>
<evidence type="ECO:0000259" key="1">
    <source>
        <dbReference type="PROSITE" id="PS50851"/>
    </source>
</evidence>
<accession>A0A366IH25</accession>
<feature type="domain" description="CheW-like" evidence="1">
    <location>
        <begin position="1"/>
        <end position="134"/>
    </location>
</feature>